<comment type="similarity">
    <text evidence="1">Belongs to the helicase family.</text>
</comment>
<keyword evidence="1" id="KW-0234">DNA repair</keyword>
<keyword evidence="4" id="KW-1185">Reference proteome</keyword>
<dbReference type="PANTHER" id="PTHR10492">
    <property type="match status" value="1"/>
</dbReference>
<keyword evidence="1" id="KW-0378">Hydrolase</keyword>
<comment type="catalytic activity">
    <reaction evidence="1">
        <text>ATP + H2O = ADP + phosphate + H(+)</text>
        <dbReference type="Rhea" id="RHEA:13065"/>
        <dbReference type="ChEBI" id="CHEBI:15377"/>
        <dbReference type="ChEBI" id="CHEBI:15378"/>
        <dbReference type="ChEBI" id="CHEBI:30616"/>
        <dbReference type="ChEBI" id="CHEBI:43474"/>
        <dbReference type="ChEBI" id="CHEBI:456216"/>
        <dbReference type="EC" id="5.6.2.3"/>
    </reaction>
</comment>
<keyword evidence="1" id="KW-0227">DNA damage</keyword>
<dbReference type="PANTHER" id="PTHR10492:SF57">
    <property type="entry name" value="ATP-DEPENDENT DNA HELICASE"/>
    <property type="match status" value="1"/>
</dbReference>
<sequence>MCFWHRLPNIRKNYDVYLFLAPFTQHPQELRRLFTGQHRLSREFKRHINMYNNCFQFASVQANLREIPGQGPFVYAIQGQIYHHYGDVNINREQQRYGPVYCLDPEEAIRQRVDNAGENNVNPALIRLIEDELRNVNPRLSEFGIDDPPEQINIIEDNIDVDAERHEADILINQLNDEQHNIFDMITRAVQNDNEPRRLFYISGSGGVGKSFLYNCIITQLNALEIKVISVASTGIAAALLKQGRTVHSRFQLPVPVVENSTSRITRESDDARFIRDAKFLIKIH</sequence>
<dbReference type="GO" id="GO:0006310">
    <property type="term" value="P:DNA recombination"/>
    <property type="evidence" value="ECO:0007669"/>
    <property type="project" value="UniProtKB-KW"/>
</dbReference>
<keyword evidence="1" id="KW-0233">DNA recombination</keyword>
<evidence type="ECO:0000256" key="1">
    <source>
        <dbReference type="RuleBase" id="RU363044"/>
    </source>
</evidence>
<dbReference type="InterPro" id="IPR027417">
    <property type="entry name" value="P-loop_NTPase"/>
</dbReference>
<dbReference type="AlphaFoldDB" id="A0AAW1HSN6"/>
<dbReference type="EMBL" id="JASPKY010001016">
    <property type="protein sequence ID" value="KAK9679454.1"/>
    <property type="molecule type" value="Genomic_DNA"/>
</dbReference>
<dbReference type="Proteomes" id="UP001458880">
    <property type="component" value="Unassembled WGS sequence"/>
</dbReference>
<protein>
    <recommendedName>
        <fullName evidence="1">ATP-dependent DNA helicase</fullName>
        <ecNumber evidence="1">5.6.2.3</ecNumber>
    </recommendedName>
</protein>
<keyword evidence="1" id="KW-0067">ATP-binding</keyword>
<organism evidence="3 4">
    <name type="scientific">Popillia japonica</name>
    <name type="common">Japanese beetle</name>
    <dbReference type="NCBI Taxonomy" id="7064"/>
    <lineage>
        <taxon>Eukaryota</taxon>
        <taxon>Metazoa</taxon>
        <taxon>Ecdysozoa</taxon>
        <taxon>Arthropoda</taxon>
        <taxon>Hexapoda</taxon>
        <taxon>Insecta</taxon>
        <taxon>Pterygota</taxon>
        <taxon>Neoptera</taxon>
        <taxon>Endopterygota</taxon>
        <taxon>Coleoptera</taxon>
        <taxon>Polyphaga</taxon>
        <taxon>Scarabaeiformia</taxon>
        <taxon>Scarabaeidae</taxon>
        <taxon>Rutelinae</taxon>
        <taxon>Popillia</taxon>
    </lineage>
</organism>
<feature type="domain" description="DNA helicase Pif1-like DEAD-box helicase" evidence="2">
    <location>
        <begin position="174"/>
        <end position="282"/>
    </location>
</feature>
<keyword evidence="1 3" id="KW-0347">Helicase</keyword>
<keyword evidence="1" id="KW-0547">Nucleotide-binding</keyword>
<evidence type="ECO:0000313" key="4">
    <source>
        <dbReference type="Proteomes" id="UP001458880"/>
    </source>
</evidence>
<dbReference type="InterPro" id="IPR010285">
    <property type="entry name" value="DNA_helicase_pif1-like_DEAD"/>
</dbReference>
<dbReference type="GO" id="GO:0016787">
    <property type="term" value="F:hydrolase activity"/>
    <property type="evidence" value="ECO:0007669"/>
    <property type="project" value="UniProtKB-KW"/>
</dbReference>
<dbReference type="GO" id="GO:0005524">
    <property type="term" value="F:ATP binding"/>
    <property type="evidence" value="ECO:0007669"/>
    <property type="project" value="UniProtKB-KW"/>
</dbReference>
<name>A0AAW1HSN6_POPJA</name>
<evidence type="ECO:0000259" key="2">
    <source>
        <dbReference type="Pfam" id="PF05970"/>
    </source>
</evidence>
<comment type="caution">
    <text evidence="3">The sequence shown here is derived from an EMBL/GenBank/DDBJ whole genome shotgun (WGS) entry which is preliminary data.</text>
</comment>
<dbReference type="Gene3D" id="3.40.50.300">
    <property type="entry name" value="P-loop containing nucleotide triphosphate hydrolases"/>
    <property type="match status" value="1"/>
</dbReference>
<dbReference type="GO" id="GO:0043139">
    <property type="term" value="F:5'-3' DNA helicase activity"/>
    <property type="evidence" value="ECO:0007669"/>
    <property type="project" value="UniProtKB-EC"/>
</dbReference>
<dbReference type="GO" id="GO:0006281">
    <property type="term" value="P:DNA repair"/>
    <property type="evidence" value="ECO:0007669"/>
    <property type="project" value="UniProtKB-KW"/>
</dbReference>
<accession>A0AAW1HSN6</accession>
<gene>
    <name evidence="3" type="ORF">QE152_g40029</name>
</gene>
<proteinExistence type="inferred from homology"/>
<comment type="cofactor">
    <cofactor evidence="1">
        <name>Mg(2+)</name>
        <dbReference type="ChEBI" id="CHEBI:18420"/>
    </cofactor>
</comment>
<dbReference type="Pfam" id="PF05970">
    <property type="entry name" value="PIF1"/>
    <property type="match status" value="1"/>
</dbReference>
<reference evidence="3 4" key="1">
    <citation type="journal article" date="2024" name="BMC Genomics">
        <title>De novo assembly and annotation of Popillia japonica's genome with initial clues to its potential as an invasive pest.</title>
        <authorList>
            <person name="Cucini C."/>
            <person name="Boschi S."/>
            <person name="Funari R."/>
            <person name="Cardaioli E."/>
            <person name="Iannotti N."/>
            <person name="Marturano G."/>
            <person name="Paoli F."/>
            <person name="Bruttini M."/>
            <person name="Carapelli A."/>
            <person name="Frati F."/>
            <person name="Nardi F."/>
        </authorList>
    </citation>
    <scope>NUCLEOTIDE SEQUENCE [LARGE SCALE GENOMIC DNA]</scope>
    <source>
        <strain evidence="3">DMR45628</strain>
    </source>
</reference>
<dbReference type="SUPFAM" id="SSF52540">
    <property type="entry name" value="P-loop containing nucleoside triphosphate hydrolases"/>
    <property type="match status" value="1"/>
</dbReference>
<dbReference type="EC" id="5.6.2.3" evidence="1"/>
<evidence type="ECO:0000313" key="3">
    <source>
        <dbReference type="EMBL" id="KAK9679454.1"/>
    </source>
</evidence>
<dbReference type="GO" id="GO:0000723">
    <property type="term" value="P:telomere maintenance"/>
    <property type="evidence" value="ECO:0007669"/>
    <property type="project" value="InterPro"/>
</dbReference>